<feature type="binding site" evidence="7">
    <location>
        <position position="455"/>
    </location>
    <ligand>
        <name>meso-2,6-diaminopimelate</name>
        <dbReference type="ChEBI" id="CHEBI:57791"/>
    </ligand>
</feature>
<keyword evidence="7 12" id="KW-0436">Ligase</keyword>
<feature type="binding site" evidence="7">
    <location>
        <position position="459"/>
    </location>
    <ligand>
        <name>meso-2,6-diaminopimelate</name>
        <dbReference type="ChEBI" id="CHEBI:57791"/>
    </ligand>
</feature>
<reference evidence="12 13" key="1">
    <citation type="submission" date="2020-12" db="EMBL/GenBank/DDBJ databases">
        <title>WGS of Legionella: environmental sample.</title>
        <authorList>
            <person name="Cristino S."/>
            <person name="Girolamini L."/>
            <person name="Salaris S."/>
            <person name="Pascale M.R."/>
            <person name="Mazzotta M."/>
            <person name="Orsini M."/>
            <person name="Grottola A."/>
        </authorList>
    </citation>
    <scope>NUCLEOTIDE SEQUENCE [LARGE SCALE GENOMIC DNA]</scope>
    <source>
        <strain evidence="12 13">30cs62</strain>
    </source>
</reference>
<keyword evidence="3 7" id="KW-0133">Cell shape</keyword>
<evidence type="ECO:0000313" key="12">
    <source>
        <dbReference type="EMBL" id="MBL7525637.1"/>
    </source>
</evidence>
<dbReference type="Gene3D" id="3.40.1190.10">
    <property type="entry name" value="Mur-like, catalytic domain"/>
    <property type="match status" value="1"/>
</dbReference>
<evidence type="ECO:0000259" key="10">
    <source>
        <dbReference type="Pfam" id="PF02875"/>
    </source>
</evidence>
<dbReference type="NCBIfam" id="NF001126">
    <property type="entry name" value="PRK00139.1-4"/>
    <property type="match status" value="1"/>
</dbReference>
<comment type="PTM">
    <text evidence="7">Carboxylation is probably crucial for Mg(2+) binding and, consequently, for the gamma-phosphate positioning of ATP.</text>
</comment>
<dbReference type="Pfam" id="PF01225">
    <property type="entry name" value="Mur_ligase"/>
    <property type="match status" value="1"/>
</dbReference>
<feature type="binding site" evidence="7">
    <location>
        <position position="153"/>
    </location>
    <ligand>
        <name>UDP-N-acetyl-alpha-D-muramoyl-L-alanyl-D-glutamate</name>
        <dbReference type="ChEBI" id="CHEBI:83900"/>
    </ligand>
</feature>
<dbReference type="InterPro" id="IPR013221">
    <property type="entry name" value="Mur_ligase_cen"/>
</dbReference>
<dbReference type="InterPro" id="IPR036615">
    <property type="entry name" value="Mur_ligase_C_dom_sf"/>
</dbReference>
<dbReference type="NCBIfam" id="NF001124">
    <property type="entry name" value="PRK00139.1-2"/>
    <property type="match status" value="1"/>
</dbReference>
<dbReference type="InterPro" id="IPR004101">
    <property type="entry name" value="Mur_ligase_C"/>
</dbReference>
<evidence type="ECO:0000259" key="11">
    <source>
        <dbReference type="Pfam" id="PF08245"/>
    </source>
</evidence>
<feature type="binding site" evidence="7">
    <location>
        <position position="181"/>
    </location>
    <ligand>
        <name>UDP-N-acetyl-alpha-D-muramoyl-L-alanyl-D-glutamate</name>
        <dbReference type="ChEBI" id="CHEBI:83900"/>
    </ligand>
</feature>
<feature type="domain" description="Mur ligase central" evidence="11">
    <location>
        <begin position="110"/>
        <end position="308"/>
    </location>
</feature>
<comment type="caution">
    <text evidence="7">Lacks conserved residue(s) required for the propagation of feature annotation.</text>
</comment>
<dbReference type="InterPro" id="IPR036565">
    <property type="entry name" value="Mur-like_cat_sf"/>
</dbReference>
<dbReference type="Pfam" id="PF02875">
    <property type="entry name" value="Mur_ligase_C"/>
    <property type="match status" value="1"/>
</dbReference>
<feature type="modified residue" description="N6-carboxylysine" evidence="7">
    <location>
        <position position="221"/>
    </location>
</feature>
<keyword evidence="13" id="KW-1185">Reference proteome</keyword>
<feature type="binding site" evidence="7">
    <location>
        <position position="380"/>
    </location>
    <ligand>
        <name>meso-2,6-diaminopimelate</name>
        <dbReference type="ChEBI" id="CHEBI:57791"/>
    </ligand>
</feature>
<name>A0ABS1W8E7_9GAMM</name>
<feature type="domain" description="Mur ligase C-terminal" evidence="10">
    <location>
        <begin position="333"/>
        <end position="457"/>
    </location>
</feature>
<evidence type="ECO:0000256" key="6">
    <source>
        <dbReference type="ARBA" id="ARBA00023316"/>
    </source>
</evidence>
<keyword evidence="7" id="KW-0067">ATP-binding</keyword>
<dbReference type="Proteomes" id="UP000809910">
    <property type="component" value="Unassembled WGS sequence"/>
</dbReference>
<feature type="short sequence motif" description="Meso-diaminopimelate recognition motif" evidence="7">
    <location>
        <begin position="404"/>
        <end position="407"/>
    </location>
</feature>
<feature type="binding site" evidence="7">
    <location>
        <begin position="404"/>
        <end position="407"/>
    </location>
    <ligand>
        <name>meso-2,6-diaminopimelate</name>
        <dbReference type="ChEBI" id="CHEBI:57791"/>
    </ligand>
</feature>
<feature type="binding site" evidence="7">
    <location>
        <position position="187"/>
    </location>
    <ligand>
        <name>UDP-N-acetyl-alpha-D-muramoyl-L-alanyl-D-glutamate</name>
        <dbReference type="ChEBI" id="CHEBI:83900"/>
    </ligand>
</feature>
<dbReference type="InterPro" id="IPR005761">
    <property type="entry name" value="UDP-N-AcMur-Glu-dNH2Pim_ligase"/>
</dbReference>
<accession>A0ABS1W8E7</accession>
<evidence type="ECO:0000256" key="2">
    <source>
        <dbReference type="ARBA" id="ARBA00022618"/>
    </source>
</evidence>
<dbReference type="EMBL" id="JADWVN010000006">
    <property type="protein sequence ID" value="MBL7525637.1"/>
    <property type="molecule type" value="Genomic_DNA"/>
</dbReference>
<evidence type="ECO:0000256" key="5">
    <source>
        <dbReference type="ARBA" id="ARBA00023306"/>
    </source>
</evidence>
<dbReference type="InterPro" id="IPR035911">
    <property type="entry name" value="MurE/MurF_N"/>
</dbReference>
<sequence length="483" mass="53279">MELTQLLKPWLNQDVTNCDLNDIKNDSRLIQKGDLFIAYPGAASDGRLYIEKAVQSGAVAVVYDPDNVPASFKLPVSVPCVPVPHLAEKLAQIAKRFYQEPGKSLTVTGVTGTNGKTTIAYQLAQAHDLLGQKSAYIGTIGQGNVQLLKPLDNTTPDALCLQKLLSQYQKQGVKQVCMEVSSHALSQHRVDSIDFNQALFTNLTLDHLDYHHTMQAYGEAKAMLFTREELQWAIINQDDEYQHLISRSIKPHVKIITYGMGPSCDVKAVTWHSDLNGTEIEVHSPWGIHQLNIKALGQFNIYNSLAVFSSLMISGYAADTVIQVMSRLKAAPGRMEIVANSPYVLVDYAHTPDALENVLMTLNELKKGHLWVIFGCGGDRDKTKRPVMGKAASRYADKIVITSDNPRSEDPSLIVDEIAQGIPSSTPVTKLINREEAIAHALKGAEKDDIILIAGKGHEAYQQIGSEKLAFSDQEVVRRLIKE</sequence>
<evidence type="ECO:0000256" key="1">
    <source>
        <dbReference type="ARBA" id="ARBA00005898"/>
    </source>
</evidence>
<gene>
    <name evidence="7" type="primary">murE</name>
    <name evidence="12" type="ORF">I5282_03490</name>
</gene>
<evidence type="ECO:0000313" key="13">
    <source>
        <dbReference type="Proteomes" id="UP000809910"/>
    </source>
</evidence>
<comment type="caution">
    <text evidence="12">The sequence shown here is derived from an EMBL/GenBank/DDBJ whole genome shotgun (WGS) entry which is preliminary data.</text>
</comment>
<dbReference type="PANTHER" id="PTHR23135">
    <property type="entry name" value="MUR LIGASE FAMILY MEMBER"/>
    <property type="match status" value="1"/>
</dbReference>
<keyword evidence="7" id="KW-0547">Nucleotide-binding</keyword>
<comment type="catalytic activity">
    <reaction evidence="7">
        <text>UDP-N-acetyl-alpha-D-muramoyl-L-alanyl-D-glutamate + meso-2,6-diaminopimelate + ATP = UDP-N-acetyl-alpha-D-muramoyl-L-alanyl-gamma-D-glutamyl-meso-2,6-diaminopimelate + ADP + phosphate + H(+)</text>
        <dbReference type="Rhea" id="RHEA:23676"/>
        <dbReference type="ChEBI" id="CHEBI:15378"/>
        <dbReference type="ChEBI" id="CHEBI:30616"/>
        <dbReference type="ChEBI" id="CHEBI:43474"/>
        <dbReference type="ChEBI" id="CHEBI:57791"/>
        <dbReference type="ChEBI" id="CHEBI:83900"/>
        <dbReference type="ChEBI" id="CHEBI:83905"/>
        <dbReference type="ChEBI" id="CHEBI:456216"/>
        <dbReference type="EC" id="6.3.2.13"/>
    </reaction>
</comment>
<feature type="domain" description="Mur ligase N-terminal catalytic" evidence="9">
    <location>
        <begin position="23"/>
        <end position="98"/>
    </location>
</feature>
<keyword evidence="7" id="KW-0963">Cytoplasm</keyword>
<evidence type="ECO:0000256" key="4">
    <source>
        <dbReference type="ARBA" id="ARBA00022984"/>
    </source>
</evidence>
<dbReference type="GO" id="GO:0008765">
    <property type="term" value="F:UDP-N-acetylmuramoylalanyl-D-glutamate-2,6-diaminopimelate ligase activity"/>
    <property type="evidence" value="ECO:0007669"/>
    <property type="project" value="UniProtKB-EC"/>
</dbReference>
<evidence type="ECO:0000256" key="7">
    <source>
        <dbReference type="HAMAP-Rule" id="MF_00208"/>
    </source>
</evidence>
<comment type="function">
    <text evidence="7">Catalyzes the addition of meso-diaminopimelic acid to the nucleotide precursor UDP-N-acetylmuramoyl-L-alanyl-D-glutamate (UMAG) in the biosynthesis of bacterial cell-wall peptidoglycan.</text>
</comment>
<proteinExistence type="inferred from homology"/>
<dbReference type="SUPFAM" id="SSF63418">
    <property type="entry name" value="MurE/MurF N-terminal domain"/>
    <property type="match status" value="1"/>
</dbReference>
<feature type="binding site" evidence="7">
    <location>
        <position position="189"/>
    </location>
    <ligand>
        <name>UDP-N-acetyl-alpha-D-muramoyl-L-alanyl-D-glutamate</name>
        <dbReference type="ChEBI" id="CHEBI:83900"/>
    </ligand>
</feature>
<evidence type="ECO:0000256" key="3">
    <source>
        <dbReference type="ARBA" id="ARBA00022960"/>
    </source>
</evidence>
<evidence type="ECO:0000256" key="8">
    <source>
        <dbReference type="RuleBase" id="RU004135"/>
    </source>
</evidence>
<dbReference type="SUPFAM" id="SSF53244">
    <property type="entry name" value="MurD-like peptide ligases, peptide-binding domain"/>
    <property type="match status" value="1"/>
</dbReference>
<evidence type="ECO:0000259" key="9">
    <source>
        <dbReference type="Pfam" id="PF01225"/>
    </source>
</evidence>
<protein>
    <recommendedName>
        <fullName evidence="7">UDP-N-acetylmuramoyl-L-alanyl-D-glutamate--2,6-diaminopimelate ligase</fullName>
        <ecNumber evidence="7">6.3.2.13</ecNumber>
    </recommendedName>
    <alternativeName>
        <fullName evidence="7">Meso-A2pm-adding enzyme</fullName>
    </alternativeName>
    <alternativeName>
        <fullName evidence="7">Meso-diaminopimelate-adding enzyme</fullName>
    </alternativeName>
    <alternativeName>
        <fullName evidence="7">UDP-MurNAc-L-Ala-D-Glu:meso-diaminopimelate ligase</fullName>
    </alternativeName>
    <alternativeName>
        <fullName evidence="7">UDP-MurNAc-tripeptide synthetase</fullName>
    </alternativeName>
    <alternativeName>
        <fullName evidence="7">UDP-N-acetylmuramyl-tripeptide synthetase</fullName>
    </alternativeName>
</protein>
<dbReference type="InterPro" id="IPR000713">
    <property type="entry name" value="Mur_ligase_N"/>
</dbReference>
<dbReference type="Gene3D" id="3.40.1390.10">
    <property type="entry name" value="MurE/MurF, N-terminal domain"/>
    <property type="match status" value="1"/>
</dbReference>
<dbReference type="SUPFAM" id="SSF53623">
    <property type="entry name" value="MurD-like peptide ligases, catalytic domain"/>
    <property type="match status" value="1"/>
</dbReference>
<dbReference type="NCBIfam" id="TIGR01085">
    <property type="entry name" value="murE"/>
    <property type="match status" value="1"/>
</dbReference>
<dbReference type="Pfam" id="PF08245">
    <property type="entry name" value="Mur_ligase_M"/>
    <property type="match status" value="1"/>
</dbReference>
<keyword evidence="2 7" id="KW-0132">Cell division</keyword>
<organism evidence="12 13">
    <name type="scientific">Legionella bononiensis</name>
    <dbReference type="NCBI Taxonomy" id="2793102"/>
    <lineage>
        <taxon>Bacteria</taxon>
        <taxon>Pseudomonadati</taxon>
        <taxon>Pseudomonadota</taxon>
        <taxon>Gammaproteobacteria</taxon>
        <taxon>Legionellales</taxon>
        <taxon>Legionellaceae</taxon>
        <taxon>Legionella</taxon>
    </lineage>
</organism>
<dbReference type="HAMAP" id="MF_00208">
    <property type="entry name" value="MurE"/>
    <property type="match status" value="1"/>
</dbReference>
<keyword evidence="5 7" id="KW-0131">Cell cycle</keyword>
<dbReference type="PANTHER" id="PTHR23135:SF4">
    <property type="entry name" value="UDP-N-ACETYLMURAMOYL-L-ALANYL-D-GLUTAMATE--2,6-DIAMINOPIMELATE LIGASE MURE HOMOLOG, CHLOROPLASTIC"/>
    <property type="match status" value="1"/>
</dbReference>
<feature type="binding site" evidence="7">
    <location>
        <begin position="154"/>
        <end position="155"/>
    </location>
    <ligand>
        <name>UDP-N-acetyl-alpha-D-muramoyl-L-alanyl-D-glutamate</name>
        <dbReference type="ChEBI" id="CHEBI:83900"/>
    </ligand>
</feature>
<feature type="binding site" evidence="7">
    <location>
        <position position="27"/>
    </location>
    <ligand>
        <name>UDP-N-acetyl-alpha-D-muramoyl-L-alanyl-D-glutamate</name>
        <dbReference type="ChEBI" id="CHEBI:83900"/>
    </ligand>
</feature>
<dbReference type="Gene3D" id="3.90.190.20">
    <property type="entry name" value="Mur ligase, C-terminal domain"/>
    <property type="match status" value="1"/>
</dbReference>
<keyword evidence="6 7" id="KW-0961">Cell wall biogenesis/degradation</keyword>
<comment type="cofactor">
    <cofactor evidence="7">
        <name>Mg(2+)</name>
        <dbReference type="ChEBI" id="CHEBI:18420"/>
    </cofactor>
</comment>
<dbReference type="RefSeq" id="WP_203109627.1">
    <property type="nucleotide sequence ID" value="NZ_JADOBG010000011.1"/>
</dbReference>
<keyword evidence="7" id="KW-0460">Magnesium</keyword>
<comment type="similarity">
    <text evidence="1 7">Belongs to the MurCDEF family. MurE subfamily.</text>
</comment>
<dbReference type="EC" id="6.3.2.13" evidence="7"/>
<comment type="pathway">
    <text evidence="7 8">Cell wall biogenesis; peptidoglycan biosynthesis.</text>
</comment>
<comment type="subcellular location">
    <subcellularLocation>
        <location evidence="7 8">Cytoplasm</location>
    </subcellularLocation>
</comment>
<keyword evidence="4 7" id="KW-0573">Peptidoglycan synthesis</keyword>
<feature type="binding site" evidence="7">
    <location>
        <begin position="112"/>
        <end position="118"/>
    </location>
    <ligand>
        <name>ATP</name>
        <dbReference type="ChEBI" id="CHEBI:30616"/>
    </ligand>
</feature>